<protein>
    <submittedName>
        <fullName evidence="1">Uncharacterized protein</fullName>
    </submittedName>
</protein>
<dbReference type="KEGG" id="bcel:BcellWH2_02093"/>
<organism evidence="1 2">
    <name type="scientific">Bacteroides cellulosilyticus</name>
    <dbReference type="NCBI Taxonomy" id="246787"/>
    <lineage>
        <taxon>Bacteria</taxon>
        <taxon>Pseudomonadati</taxon>
        <taxon>Bacteroidota</taxon>
        <taxon>Bacteroidia</taxon>
        <taxon>Bacteroidales</taxon>
        <taxon>Bacteroidaceae</taxon>
        <taxon>Bacteroides</taxon>
    </lineage>
</organism>
<dbReference type="AlphaFoldDB" id="A0A0P0GH72"/>
<dbReference type="EMBL" id="CP012801">
    <property type="protein sequence ID" value="ALJ59336.1"/>
    <property type="molecule type" value="Genomic_DNA"/>
</dbReference>
<dbReference type="PATRIC" id="fig|246787.4.peg.2153"/>
<name>A0A0P0GH72_9BACE</name>
<dbReference type="Proteomes" id="UP000061809">
    <property type="component" value="Chromosome"/>
</dbReference>
<evidence type="ECO:0000313" key="2">
    <source>
        <dbReference type="Proteomes" id="UP000061809"/>
    </source>
</evidence>
<gene>
    <name evidence="1" type="ORF">BcellWH2_02093</name>
</gene>
<evidence type="ECO:0000313" key="1">
    <source>
        <dbReference type="EMBL" id="ALJ59336.1"/>
    </source>
</evidence>
<proteinExistence type="predicted"/>
<reference evidence="1 2" key="1">
    <citation type="journal article" date="2015" name="Science">
        <title>Genetic determinants of in vivo fitness and diet responsiveness in multiple human gut Bacteroides.</title>
        <authorList>
            <person name="Wu M."/>
            <person name="McNulty N.P."/>
            <person name="Rodionov D.A."/>
            <person name="Khoroshkin M.S."/>
            <person name="Griffin N.W."/>
            <person name="Cheng J."/>
            <person name="Latreille P."/>
            <person name="Kerstetter R.A."/>
            <person name="Terrapon N."/>
            <person name="Henrissat B."/>
            <person name="Osterman A.L."/>
            <person name="Gordon J.I."/>
        </authorList>
    </citation>
    <scope>NUCLEOTIDE SEQUENCE [LARGE SCALE GENOMIC DNA]</scope>
    <source>
        <strain evidence="1 2">WH2</strain>
    </source>
</reference>
<sequence>MISIPIFCVSLLHISSVVKGYVYDLEIILLFVLSEIWYIFNKSE</sequence>
<accession>A0A0P0GH72</accession>